<proteinExistence type="inferred from homology"/>
<comment type="caution">
    <text evidence="4">The sequence shown here is derived from an EMBL/GenBank/DDBJ whole genome shotgun (WGS) entry which is preliminary data.</text>
</comment>
<dbReference type="PROSITE" id="PS00061">
    <property type="entry name" value="ADH_SHORT"/>
    <property type="match status" value="1"/>
</dbReference>
<comment type="similarity">
    <text evidence="1">Belongs to the short-chain dehydrogenases/reductases (SDR) family.</text>
</comment>
<dbReference type="PANTHER" id="PTHR43180">
    <property type="entry name" value="3-OXOACYL-(ACYL-CARRIER-PROTEIN) REDUCTASE (AFU_ORTHOLOGUE AFUA_6G11210)"/>
    <property type="match status" value="1"/>
</dbReference>
<keyword evidence="3" id="KW-0560">Oxidoreductase</keyword>
<evidence type="ECO:0000256" key="2">
    <source>
        <dbReference type="ARBA" id="ARBA00022857"/>
    </source>
</evidence>
<dbReference type="SUPFAM" id="SSF51735">
    <property type="entry name" value="NAD(P)-binding Rossmann-fold domains"/>
    <property type="match status" value="1"/>
</dbReference>
<name>A0ABP0CWX9_9PEZI</name>
<evidence type="ECO:0000313" key="5">
    <source>
        <dbReference type="Proteomes" id="UP001642406"/>
    </source>
</evidence>
<accession>A0ABP0CWX9</accession>
<evidence type="ECO:0000313" key="4">
    <source>
        <dbReference type="EMBL" id="CAK7236644.1"/>
    </source>
</evidence>
<dbReference type="PRINTS" id="PR00081">
    <property type="entry name" value="GDHRDH"/>
</dbReference>
<evidence type="ECO:0000256" key="3">
    <source>
        <dbReference type="ARBA" id="ARBA00023002"/>
    </source>
</evidence>
<dbReference type="EMBL" id="CAWUHC010000163">
    <property type="protein sequence ID" value="CAK7236644.1"/>
    <property type="molecule type" value="Genomic_DNA"/>
</dbReference>
<organism evidence="4 5">
    <name type="scientific">Sporothrix bragantina</name>
    <dbReference type="NCBI Taxonomy" id="671064"/>
    <lineage>
        <taxon>Eukaryota</taxon>
        <taxon>Fungi</taxon>
        <taxon>Dikarya</taxon>
        <taxon>Ascomycota</taxon>
        <taxon>Pezizomycotina</taxon>
        <taxon>Sordariomycetes</taxon>
        <taxon>Sordariomycetidae</taxon>
        <taxon>Ophiostomatales</taxon>
        <taxon>Ophiostomataceae</taxon>
        <taxon>Sporothrix</taxon>
    </lineage>
</organism>
<dbReference type="PANTHER" id="PTHR43180:SF33">
    <property type="entry name" value="15-HYDROXYPROSTAGLANDIN DEHYDROGENASE [NAD(+)]-LIKE"/>
    <property type="match status" value="1"/>
</dbReference>
<keyword evidence="2" id="KW-0521">NADP</keyword>
<protein>
    <submittedName>
        <fullName evidence="4">Uncharacterized protein</fullName>
    </submittedName>
</protein>
<dbReference type="InterPro" id="IPR036291">
    <property type="entry name" value="NAD(P)-bd_dom_sf"/>
</dbReference>
<dbReference type="Pfam" id="PF00106">
    <property type="entry name" value="adh_short"/>
    <property type="match status" value="1"/>
</dbReference>
<sequence>MTTYTVTSADLKVLEGKTVLITGGASGIGRAAVDIALEQGANVVIGDWSEKLEYELVDQHKDRVLFRKCDISNWDNVLHLFQDATVRFGIIHVVLSNADVNAHEDLLDETFDADGKLKAPSLKSIDINLVGQLYVVRCAMHYFAKWPETACQLVLTSSAGAFFPAPPLYMYCAAKSGVLGLIRGLRSEVVKKNVTINTVAPWLTVTPMLLSDWLDNWPLPKNTPEGAALALFLPTVQAVNGKSFFVAGDKIIELEDTLNATEPMWMGEQLCDDVRKGQEILLGLK</sequence>
<dbReference type="InterPro" id="IPR002347">
    <property type="entry name" value="SDR_fam"/>
</dbReference>
<dbReference type="Gene3D" id="3.40.50.720">
    <property type="entry name" value="NAD(P)-binding Rossmann-like Domain"/>
    <property type="match status" value="1"/>
</dbReference>
<gene>
    <name evidence="4" type="ORF">SBRCBS47491_009708</name>
</gene>
<keyword evidence="5" id="KW-1185">Reference proteome</keyword>
<reference evidence="4 5" key="1">
    <citation type="submission" date="2024-01" db="EMBL/GenBank/DDBJ databases">
        <authorList>
            <person name="Allen C."/>
            <person name="Tagirdzhanova G."/>
        </authorList>
    </citation>
    <scope>NUCLEOTIDE SEQUENCE [LARGE SCALE GENOMIC DNA]</scope>
</reference>
<dbReference type="InterPro" id="IPR020904">
    <property type="entry name" value="Sc_DH/Rdtase_CS"/>
</dbReference>
<dbReference type="Proteomes" id="UP001642406">
    <property type="component" value="Unassembled WGS sequence"/>
</dbReference>
<evidence type="ECO:0000256" key="1">
    <source>
        <dbReference type="ARBA" id="ARBA00006484"/>
    </source>
</evidence>